<dbReference type="AlphaFoldDB" id="B4VVQ4"/>
<evidence type="ECO:0000313" key="2">
    <source>
        <dbReference type="EMBL" id="EDX73904.1"/>
    </source>
</evidence>
<protein>
    <submittedName>
        <fullName evidence="2">Uncharacterized protein</fullName>
    </submittedName>
</protein>
<accession>B4VVQ4</accession>
<keyword evidence="1" id="KW-0812">Transmembrane</keyword>
<feature type="transmembrane region" description="Helical" evidence="1">
    <location>
        <begin position="28"/>
        <end position="48"/>
    </location>
</feature>
<proteinExistence type="predicted"/>
<reference evidence="2 3" key="1">
    <citation type="submission" date="2008-07" db="EMBL/GenBank/DDBJ databases">
        <authorList>
            <person name="Tandeau de Marsac N."/>
            <person name="Ferriera S."/>
            <person name="Johnson J."/>
            <person name="Kravitz S."/>
            <person name="Beeson K."/>
            <person name="Sutton G."/>
            <person name="Rogers Y.-H."/>
            <person name="Friedman R."/>
            <person name="Frazier M."/>
            <person name="Venter J.C."/>
        </authorList>
    </citation>
    <scope>NUCLEOTIDE SEQUENCE [LARGE SCALE GENOMIC DNA]</scope>
    <source>
        <strain evidence="2 3">PCC 7420</strain>
    </source>
</reference>
<name>B4VVQ4_9CYAN</name>
<keyword evidence="3" id="KW-1185">Reference proteome</keyword>
<evidence type="ECO:0000256" key="1">
    <source>
        <dbReference type="SAM" id="Phobius"/>
    </source>
</evidence>
<dbReference type="Proteomes" id="UP000003835">
    <property type="component" value="Unassembled WGS sequence"/>
</dbReference>
<dbReference type="EMBL" id="DS989855">
    <property type="protein sequence ID" value="EDX73904.1"/>
    <property type="molecule type" value="Genomic_DNA"/>
</dbReference>
<keyword evidence="1" id="KW-0472">Membrane</keyword>
<gene>
    <name evidence="2" type="ORF">MC7420_5784</name>
</gene>
<sequence>MIVSSIAATVLVEQLPPAKETPFLFTPVFWGSISTGVIAVVIAFIFLFRDRR</sequence>
<organism evidence="2 3">
    <name type="scientific">Coleofasciculus chthonoplastes PCC 7420</name>
    <dbReference type="NCBI Taxonomy" id="118168"/>
    <lineage>
        <taxon>Bacteria</taxon>
        <taxon>Bacillati</taxon>
        <taxon>Cyanobacteriota</taxon>
        <taxon>Cyanophyceae</taxon>
        <taxon>Coleofasciculales</taxon>
        <taxon>Coleofasciculaceae</taxon>
        <taxon>Coleofasciculus</taxon>
    </lineage>
</organism>
<evidence type="ECO:0000313" key="3">
    <source>
        <dbReference type="Proteomes" id="UP000003835"/>
    </source>
</evidence>
<keyword evidence="1" id="KW-1133">Transmembrane helix</keyword>
<dbReference type="HOGENOM" id="CLU_3078700_0_0_3"/>